<evidence type="ECO:0000256" key="5">
    <source>
        <dbReference type="ARBA" id="ARBA00023212"/>
    </source>
</evidence>
<name>A0AAD7ULK6_9STRA</name>
<comment type="function">
    <text evidence="6">Functions as actin-binding component of the Arp2/3 complex which is involved in regulation of actin polymerization and together with an activating nucleation-promoting factor (NPF) mediates the formation of branched actin networks.</text>
</comment>
<evidence type="ECO:0000256" key="1">
    <source>
        <dbReference type="ARBA" id="ARBA00004245"/>
    </source>
</evidence>
<evidence type="ECO:0000256" key="6">
    <source>
        <dbReference type="RuleBase" id="RU364015"/>
    </source>
</evidence>
<dbReference type="GO" id="GO:0030041">
    <property type="term" value="P:actin filament polymerization"/>
    <property type="evidence" value="ECO:0007669"/>
    <property type="project" value="InterPro"/>
</dbReference>
<dbReference type="PANTHER" id="PTHR12058:SF0">
    <property type="entry name" value="ACTIN-RELATED PROTEIN 2_3 COMPLEX SUBUNIT 2"/>
    <property type="match status" value="1"/>
</dbReference>
<dbReference type="GO" id="GO:0005885">
    <property type="term" value="C:Arp2/3 protein complex"/>
    <property type="evidence" value="ECO:0007669"/>
    <property type="project" value="InterPro"/>
</dbReference>
<comment type="subcellular location">
    <subcellularLocation>
        <location evidence="1 6">Cytoplasm</location>
        <location evidence="1 6">Cytoskeleton</location>
    </subcellularLocation>
</comment>
<protein>
    <recommendedName>
        <fullName evidence="6">Arp2/3 complex 34 kDa subunit</fullName>
    </recommendedName>
</protein>
<dbReference type="EMBL" id="JAQMWT010000157">
    <property type="protein sequence ID" value="KAJ8608887.1"/>
    <property type="molecule type" value="Genomic_DNA"/>
</dbReference>
<gene>
    <name evidence="7" type="ORF">CTAYLR_005290</name>
</gene>
<dbReference type="InterPro" id="IPR007188">
    <property type="entry name" value="ARPC2"/>
</dbReference>
<keyword evidence="8" id="KW-1185">Reference proteome</keyword>
<comment type="caution">
    <text evidence="7">The sequence shown here is derived from an EMBL/GenBank/DDBJ whole genome shotgun (WGS) entry which is preliminary data.</text>
</comment>
<dbReference type="GO" id="GO:0005200">
    <property type="term" value="F:structural constituent of cytoskeleton"/>
    <property type="evidence" value="ECO:0007669"/>
    <property type="project" value="TreeGrafter"/>
</dbReference>
<evidence type="ECO:0000313" key="7">
    <source>
        <dbReference type="EMBL" id="KAJ8608887.1"/>
    </source>
</evidence>
<keyword evidence="4 6" id="KW-0009">Actin-binding</keyword>
<evidence type="ECO:0000256" key="3">
    <source>
        <dbReference type="ARBA" id="ARBA00022490"/>
    </source>
</evidence>
<accession>A0AAD7ULK6</accession>
<dbReference type="GO" id="GO:0034314">
    <property type="term" value="P:Arp2/3 complex-mediated actin nucleation"/>
    <property type="evidence" value="ECO:0007669"/>
    <property type="project" value="InterPro"/>
</dbReference>
<dbReference type="Gene3D" id="3.30.1460.20">
    <property type="match status" value="2"/>
</dbReference>
<reference evidence="7" key="1">
    <citation type="submission" date="2023-01" db="EMBL/GenBank/DDBJ databases">
        <title>Metagenome sequencing of chrysophaentin producing Chrysophaeum taylorii.</title>
        <authorList>
            <person name="Davison J."/>
            <person name="Bewley C."/>
        </authorList>
    </citation>
    <scope>NUCLEOTIDE SEQUENCE</scope>
    <source>
        <strain evidence="7">NIES-1699</strain>
    </source>
</reference>
<keyword evidence="3 6" id="KW-0963">Cytoplasm</keyword>
<evidence type="ECO:0000256" key="4">
    <source>
        <dbReference type="ARBA" id="ARBA00023203"/>
    </source>
</evidence>
<dbReference type="InterPro" id="IPR034666">
    <property type="entry name" value="ARPC2/4"/>
</dbReference>
<sequence>MLRVELHSSILEEALGSRLLDGKREPCELSVSDFDDCQFKLVVLPQQENILTLHVHVPCYDLLSANGAADVIDDVYAGMKTTPETGYQVAFSVNANEVSNPDETLARLIHVKRNLVGAPLMKAFNALKSGTAKSFEPLEIPWRQTESIFVQSGPDPANPLNYDRITVIFSIDFPEESDRAYCRIFLQQFQECQRKVNNAPPVVFSEHNNAPMEIRDKVAASSGIVGFVSLTIFASHVKTPEKLAKTVDLIVSFRNYLHFHIKAAKTNLHMRMRRKVDTWKQILNRAIQTSSGPKEMKTVTGKTFTRKT</sequence>
<comment type="similarity">
    <text evidence="2 6">Belongs to the ARPC2 family.</text>
</comment>
<evidence type="ECO:0000313" key="8">
    <source>
        <dbReference type="Proteomes" id="UP001230188"/>
    </source>
</evidence>
<dbReference type="GO" id="GO:0051015">
    <property type="term" value="F:actin filament binding"/>
    <property type="evidence" value="ECO:0007669"/>
    <property type="project" value="TreeGrafter"/>
</dbReference>
<dbReference type="PANTHER" id="PTHR12058">
    <property type="entry name" value="ARP2/3 COMPLEX 34 KDA SUBUNIT"/>
    <property type="match status" value="1"/>
</dbReference>
<proteinExistence type="inferred from homology"/>
<evidence type="ECO:0000256" key="2">
    <source>
        <dbReference type="ARBA" id="ARBA00007192"/>
    </source>
</evidence>
<comment type="subunit">
    <text evidence="6">Component of the Arp2/3 complex.</text>
</comment>
<dbReference type="AlphaFoldDB" id="A0AAD7ULK6"/>
<dbReference type="SUPFAM" id="SSF69645">
    <property type="entry name" value="Arp2/3 complex subunits"/>
    <property type="match status" value="2"/>
</dbReference>
<keyword evidence="5 6" id="KW-0206">Cytoskeleton</keyword>
<organism evidence="7 8">
    <name type="scientific">Chrysophaeum taylorii</name>
    <dbReference type="NCBI Taxonomy" id="2483200"/>
    <lineage>
        <taxon>Eukaryota</taxon>
        <taxon>Sar</taxon>
        <taxon>Stramenopiles</taxon>
        <taxon>Ochrophyta</taxon>
        <taxon>Pelagophyceae</taxon>
        <taxon>Pelagomonadales</taxon>
        <taxon>Pelagomonadaceae</taxon>
        <taxon>Chrysophaeum</taxon>
    </lineage>
</organism>
<dbReference type="Pfam" id="PF04045">
    <property type="entry name" value="P34-Arc"/>
    <property type="match status" value="1"/>
</dbReference>
<dbReference type="Proteomes" id="UP001230188">
    <property type="component" value="Unassembled WGS sequence"/>
</dbReference>